<sequence length="70" mass="8115">MHSTTAYERRTTLCLNELERLRVALADEVERYRIAIRGYTPEKMVQFGTPYLAKLEARVADVDKEIADRA</sequence>
<reference evidence="1 2" key="1">
    <citation type="submission" date="2020-09" db="EMBL/GenBank/DDBJ databases">
        <title>Brevundimonas sp. LVF1 isolated from an oligotrophic pond in Goettingen, Germany.</title>
        <authorList>
            <person name="Friedrich I."/>
            <person name="Klassen A."/>
            <person name="Neubauer H."/>
            <person name="Schneider D."/>
            <person name="Hertel R."/>
            <person name="Daniel R."/>
        </authorList>
    </citation>
    <scope>NUCLEOTIDE SEQUENCE [LARGE SCALE GENOMIC DNA]</scope>
    <source>
        <strain evidence="1 2">LVF1</strain>
    </source>
</reference>
<gene>
    <name evidence="1" type="ORF">IFE19_13140</name>
</gene>
<name>A0ABX7SKV0_9CAUL</name>
<dbReference type="Proteomes" id="UP000663942">
    <property type="component" value="Chromosome"/>
</dbReference>
<proteinExistence type="predicted"/>
<accession>A0ABX7SKV0</accession>
<dbReference type="RefSeq" id="WP_207823002.1">
    <property type="nucleotide sequence ID" value="NZ_CP062006.1"/>
</dbReference>
<evidence type="ECO:0000313" key="2">
    <source>
        <dbReference type="Proteomes" id="UP000663942"/>
    </source>
</evidence>
<keyword evidence="2" id="KW-1185">Reference proteome</keyword>
<organism evidence="1 2">
    <name type="scientific">Brevundimonas pondensis</name>
    <dbReference type="NCBI Taxonomy" id="2774189"/>
    <lineage>
        <taxon>Bacteria</taxon>
        <taxon>Pseudomonadati</taxon>
        <taxon>Pseudomonadota</taxon>
        <taxon>Alphaproteobacteria</taxon>
        <taxon>Caulobacterales</taxon>
        <taxon>Caulobacteraceae</taxon>
        <taxon>Brevundimonas</taxon>
    </lineage>
</organism>
<protein>
    <submittedName>
        <fullName evidence="1">Uncharacterized protein</fullName>
    </submittedName>
</protein>
<dbReference type="EMBL" id="CP062006">
    <property type="protein sequence ID" value="QTC87061.1"/>
    <property type="molecule type" value="Genomic_DNA"/>
</dbReference>
<evidence type="ECO:0000313" key="1">
    <source>
        <dbReference type="EMBL" id="QTC87061.1"/>
    </source>
</evidence>